<feature type="region of interest" description="Disordered" evidence="1">
    <location>
        <begin position="265"/>
        <end position="306"/>
    </location>
</feature>
<dbReference type="Pfam" id="PF25534">
    <property type="entry name" value="DUF7918"/>
    <property type="match status" value="1"/>
</dbReference>
<evidence type="ECO:0000256" key="1">
    <source>
        <dbReference type="SAM" id="MobiDB-lite"/>
    </source>
</evidence>
<accession>A0A1B8GXY6</accession>
<name>A0A1B8GXY6_9PEZI</name>
<organism evidence="3 4">
    <name type="scientific">Pseudogymnoascus verrucosus</name>
    <dbReference type="NCBI Taxonomy" id="342668"/>
    <lineage>
        <taxon>Eukaryota</taxon>
        <taxon>Fungi</taxon>
        <taxon>Dikarya</taxon>
        <taxon>Ascomycota</taxon>
        <taxon>Pezizomycotina</taxon>
        <taxon>Leotiomycetes</taxon>
        <taxon>Thelebolales</taxon>
        <taxon>Thelebolaceae</taxon>
        <taxon>Pseudogymnoascus</taxon>
    </lineage>
</organism>
<reference evidence="3 4" key="1">
    <citation type="submission" date="2016-03" db="EMBL/GenBank/DDBJ databases">
        <title>Comparative genomics of Pseudogymnoascus destructans, the fungus causing white-nose syndrome of bats.</title>
        <authorList>
            <person name="Palmer J.M."/>
            <person name="Drees K.P."/>
            <person name="Foster J.T."/>
            <person name="Lindner D.L."/>
        </authorList>
    </citation>
    <scope>NUCLEOTIDE SEQUENCE [LARGE SCALE GENOMIC DNA]</scope>
    <source>
        <strain evidence="3 4">UAMH 10579</strain>
    </source>
</reference>
<evidence type="ECO:0000313" key="4">
    <source>
        <dbReference type="Proteomes" id="UP000091956"/>
    </source>
</evidence>
<feature type="region of interest" description="Disordered" evidence="1">
    <location>
        <begin position="571"/>
        <end position="614"/>
    </location>
</feature>
<proteinExistence type="predicted"/>
<feature type="region of interest" description="Disordered" evidence="1">
    <location>
        <begin position="473"/>
        <end position="557"/>
    </location>
</feature>
<dbReference type="Proteomes" id="UP000091956">
    <property type="component" value="Unassembled WGS sequence"/>
</dbReference>
<dbReference type="RefSeq" id="XP_018134444.1">
    <property type="nucleotide sequence ID" value="XM_018270607.1"/>
</dbReference>
<keyword evidence="4" id="KW-1185">Reference proteome</keyword>
<dbReference type="GeneID" id="28834465"/>
<feature type="region of interest" description="Disordered" evidence="1">
    <location>
        <begin position="17"/>
        <end position="65"/>
    </location>
</feature>
<dbReference type="EMBL" id="KV460208">
    <property type="protein sequence ID" value="OBU00712.1"/>
    <property type="molecule type" value="Genomic_DNA"/>
</dbReference>
<protein>
    <recommendedName>
        <fullName evidence="2">DUF7918 domain-containing protein</fullName>
    </recommendedName>
</protein>
<dbReference type="InterPro" id="IPR057678">
    <property type="entry name" value="DUF7918"/>
</dbReference>
<dbReference type="AlphaFoldDB" id="A0A1B8GXY6"/>
<feature type="compositionally biased region" description="Polar residues" evidence="1">
    <location>
        <begin position="27"/>
        <end position="51"/>
    </location>
</feature>
<reference evidence="4" key="2">
    <citation type="journal article" date="2018" name="Nat. Commun.">
        <title>Extreme sensitivity to ultraviolet light in the fungal pathogen causing white-nose syndrome of bats.</title>
        <authorList>
            <person name="Palmer J.M."/>
            <person name="Drees K.P."/>
            <person name="Foster J.T."/>
            <person name="Lindner D.L."/>
        </authorList>
    </citation>
    <scope>NUCLEOTIDE SEQUENCE [LARGE SCALE GENOMIC DNA]</scope>
    <source>
        <strain evidence="4">UAMH 10579</strain>
    </source>
</reference>
<gene>
    <name evidence="3" type="ORF">VE01_01079</name>
</gene>
<sequence>MPSCRGITLSITSASDSKVYPEFPHPETSQFQNSESFALPGNNTKATSSLPSKEKPGNNAPDSSNPYASVYIPSLPGTRFVVQYSIDPPHTDGINVFLKLFMNGRHVTSWGIDPRTMPVGRAMLGLFEADKKLKSKALIPNPAETKPFYFNDQKQDVSAAENGGVIEVRVFRACGKRRRGAILDVFRGGQDKYGIEFKSSGLLEKSRYKYFDWLLEDPKDDPFVTFRFHYRSWDSLEALQLVPGMCNRELLPAFSIKNSLSTPNLSGANPTLTGSGVISRFNKATTNNGPEHRNRSRSPGASLPNKKIENTIFGQMVAKDTALSQVQSKQATQPDVNKLKKKLQIPTSIFSTANKEKWISQENLQLDVRPLPEPPAGQSHGRNLSASSMAFSIAPSLRSWADGDWSESPEPVLCVAAELQVLHSLQLNQYGRKKSIFDDDSTTSSASDHDDAYGDIDQSFQLSLSAPPVYPKNNMSPVKRSPVKKPTARGLPLSTSAIFPPPAMRRDRMRRIRFKDQKRGSNSPTEGYEADHESLPKYRGSGRPSTSGLPANMKLSQVPPRLLAVNSGFSFEFNNPCEADGSSEGNEDATLRIKSGKPEERSGEGPRNQNRERK</sequence>
<feature type="compositionally biased region" description="Basic and acidic residues" evidence="1">
    <location>
        <begin position="596"/>
        <end position="614"/>
    </location>
</feature>
<dbReference type="OrthoDB" id="436496at2759"/>
<feature type="domain" description="DUF7918" evidence="2">
    <location>
        <begin position="62"/>
        <end position="243"/>
    </location>
</feature>
<evidence type="ECO:0000313" key="3">
    <source>
        <dbReference type="EMBL" id="OBU00712.1"/>
    </source>
</evidence>
<dbReference type="STRING" id="342668.A0A1B8GXY6"/>
<evidence type="ECO:0000259" key="2">
    <source>
        <dbReference type="Pfam" id="PF25534"/>
    </source>
</evidence>
<feature type="compositionally biased region" description="Polar residues" evidence="1">
    <location>
        <begin position="265"/>
        <end position="289"/>
    </location>
</feature>